<dbReference type="InterPro" id="IPR025701">
    <property type="entry name" value="UBQ-conjugat_E2_E"/>
</dbReference>
<evidence type="ECO:0008006" key="3">
    <source>
        <dbReference type="Google" id="ProtNLM"/>
    </source>
</evidence>
<dbReference type="STRING" id="395965.Msil_1951"/>
<evidence type="ECO:0000313" key="2">
    <source>
        <dbReference type="Proteomes" id="UP000002257"/>
    </source>
</evidence>
<keyword evidence="2" id="KW-1185">Reference proteome</keyword>
<evidence type="ECO:0000313" key="1">
    <source>
        <dbReference type="EMBL" id="ACK50894.1"/>
    </source>
</evidence>
<dbReference type="EMBL" id="CP001280">
    <property type="protein sequence ID" value="ACK50894.1"/>
    <property type="molecule type" value="Genomic_DNA"/>
</dbReference>
<protein>
    <recommendedName>
        <fullName evidence="3">E2 family protein E</fullName>
    </recommendedName>
</protein>
<dbReference type="Proteomes" id="UP000002257">
    <property type="component" value="Chromosome"/>
</dbReference>
<reference evidence="1 2" key="1">
    <citation type="journal article" date="2010" name="J. Bacteriol.">
        <title>Complete genome sequence of the aerobic facultative methanotroph Methylocella silvestris BL2.</title>
        <authorList>
            <person name="Chen Y."/>
            <person name="Crombie A."/>
            <person name="Rahman M.T."/>
            <person name="Dedysh S.N."/>
            <person name="Liesack W."/>
            <person name="Stott M.B."/>
            <person name="Alam M."/>
            <person name="Theisen A.R."/>
            <person name="Murrell J.C."/>
            <person name="Dunfield P.F."/>
        </authorList>
    </citation>
    <scope>NUCLEOTIDE SEQUENCE [LARGE SCALE GENOMIC DNA]</scope>
    <source>
        <strain evidence="2">DSM 15510 / CIP 108128 / LMG 27833 / NCIMB 13906 / BL2</strain>
    </source>
</reference>
<dbReference type="eggNOG" id="ENOG5032U5D">
    <property type="taxonomic scope" value="Bacteria"/>
</dbReference>
<proteinExistence type="predicted"/>
<dbReference type="KEGG" id="msl:Msil_1951"/>
<dbReference type="AlphaFoldDB" id="B8ENV8"/>
<dbReference type="RefSeq" id="WP_012590964.1">
    <property type="nucleotide sequence ID" value="NC_011666.1"/>
</dbReference>
<organism evidence="1 2">
    <name type="scientific">Methylocella silvestris (strain DSM 15510 / CIP 108128 / LMG 27833 / NCIMB 13906 / BL2)</name>
    <dbReference type="NCBI Taxonomy" id="395965"/>
    <lineage>
        <taxon>Bacteria</taxon>
        <taxon>Pseudomonadati</taxon>
        <taxon>Pseudomonadota</taxon>
        <taxon>Alphaproteobacteria</taxon>
        <taxon>Hyphomicrobiales</taxon>
        <taxon>Beijerinckiaceae</taxon>
        <taxon>Methylocella</taxon>
    </lineage>
</organism>
<sequence>MTLRRQFDLLPVDHEFLDEYGLSWETIVDGSQWVLIHDLPTPHGYNHTRVTAAIRIETGYPNTELNMVYFFPALARIDGKPIGATEAQQALDGKTYQRWSRHRTGENPWKIGRDHLGTHVILIEDWLEREFEKCPLA</sequence>
<gene>
    <name evidence="1" type="ordered locus">Msil_1951</name>
</gene>
<dbReference type="OrthoDB" id="512401at2"/>
<accession>B8ENV8</accession>
<name>B8ENV8_METSB</name>
<dbReference type="Pfam" id="PF14462">
    <property type="entry name" value="Prok-E2_E"/>
    <property type="match status" value="1"/>
</dbReference>
<dbReference type="HOGENOM" id="CLU_1862859_0_0_5"/>